<gene>
    <name evidence="1" type="primary">thyX</name>
    <name evidence="2" type="ORF">E6H00_03610</name>
</gene>
<feature type="binding site" description="in other chain" evidence="1">
    <location>
        <position position="168"/>
    </location>
    <ligand>
        <name>dUMP</name>
        <dbReference type="ChEBI" id="CHEBI:246422"/>
        <note>ligand shared between dimeric partners</note>
    </ligand>
</feature>
<dbReference type="EC" id="2.1.1.148" evidence="1"/>
<feature type="binding site" evidence="1">
    <location>
        <begin position="102"/>
        <end position="104"/>
    </location>
    <ligand>
        <name>FAD</name>
        <dbReference type="ChEBI" id="CHEBI:57692"/>
        <note>ligand shared between neighboring subunits</note>
    </ligand>
</feature>
<feature type="binding site" evidence="1">
    <location>
        <position position="78"/>
    </location>
    <ligand>
        <name>FAD</name>
        <dbReference type="ChEBI" id="CHEBI:57692"/>
        <note>ligand shared between neighboring subunits</note>
    </ligand>
</feature>
<feature type="active site" description="Involved in ionization of N3 of dUMP, leading to its activation" evidence="1">
    <location>
        <position position="195"/>
    </location>
</feature>
<comment type="function">
    <text evidence="1">Catalyzes the reductive methylation of 2'-deoxyuridine-5'-monophosphate (dUMP) to 2'-deoxythymidine-5'-monophosphate (dTMP) while utilizing 5,10-methylenetetrahydrofolate (mTHF) as the methyl donor, and NADPH and FADH(2) as the reductant.</text>
</comment>
<dbReference type="InterPro" id="IPR003669">
    <property type="entry name" value="Thymidylate_synthase_ThyX"/>
</dbReference>
<dbReference type="CDD" id="cd20175">
    <property type="entry name" value="ThyX"/>
    <property type="match status" value="1"/>
</dbReference>
<comment type="caution">
    <text evidence="2">The sequence shown here is derived from an EMBL/GenBank/DDBJ whole genome shotgun (WGS) entry which is preliminary data.</text>
</comment>
<keyword evidence="1" id="KW-0274">FAD</keyword>
<keyword evidence="1" id="KW-0285">Flavoprotein</keyword>
<dbReference type="GO" id="GO:0070402">
    <property type="term" value="F:NADPH binding"/>
    <property type="evidence" value="ECO:0007669"/>
    <property type="project" value="TreeGrafter"/>
</dbReference>
<dbReference type="Pfam" id="PF02511">
    <property type="entry name" value="Thy1"/>
    <property type="match status" value="1"/>
</dbReference>
<dbReference type="GO" id="GO:0006231">
    <property type="term" value="P:dTMP biosynthetic process"/>
    <property type="evidence" value="ECO:0007669"/>
    <property type="project" value="UniProtKB-UniRule"/>
</dbReference>
<dbReference type="InterPro" id="IPR036098">
    <property type="entry name" value="Thymidylate_synthase_ThyX_sf"/>
</dbReference>
<dbReference type="HAMAP" id="MF_01408">
    <property type="entry name" value="ThyX"/>
    <property type="match status" value="1"/>
</dbReference>
<sequence length="271" mass="30252">MRGRAVGSVALPGGREITLYAVRPVATLLAATPGADRLAAMAARQCYSAGSILDLPQPLSPKTTAHMVNRVVSAGHTSCVEHNQFVFGVRGISRSCSHQLVRHRVGWSYEQQSQRYVDFSSQDFVEIVVPPTILRIPEMLESFLEPVKAAVRAYFLLRDERVHQEDARYLFNNAFETKLIVSANARALLHFFELRTCNLAQWEIRWLAHLMRAELQHVAPEIFKFAGPTCMTQKICWEGPRGAKCPRLVSTGAELRDRTPAAAAERTPPMA</sequence>
<dbReference type="NCBIfam" id="TIGR02170">
    <property type="entry name" value="thyX"/>
    <property type="match status" value="1"/>
</dbReference>
<feature type="binding site" description="in other chain" evidence="1">
    <location>
        <begin position="111"/>
        <end position="115"/>
    </location>
    <ligand>
        <name>dUMP</name>
        <dbReference type="ChEBI" id="CHEBI:246422"/>
        <note>ligand shared between dimeric partners</note>
    </ligand>
</feature>
<dbReference type="PROSITE" id="PS51331">
    <property type="entry name" value="THYX"/>
    <property type="match status" value="1"/>
</dbReference>
<evidence type="ECO:0000313" key="2">
    <source>
        <dbReference type="EMBL" id="TMI91633.1"/>
    </source>
</evidence>
<accession>A0A537K785</accession>
<comment type="subunit">
    <text evidence="1">Homotetramer.</text>
</comment>
<dbReference type="EMBL" id="VBAK01000088">
    <property type="protein sequence ID" value="TMI91633.1"/>
    <property type="molecule type" value="Genomic_DNA"/>
</dbReference>
<proteinExistence type="inferred from homology"/>
<protein>
    <recommendedName>
        <fullName evidence="1">Flavin-dependent thymidylate synthase</fullName>
        <shortName evidence="1">FDTS</shortName>
        <ecNumber evidence="1">2.1.1.148</ecNumber>
    </recommendedName>
    <alternativeName>
        <fullName evidence="1">FAD-dependent thymidylate synthase</fullName>
    </alternativeName>
    <alternativeName>
        <fullName evidence="1">Thymidylate synthase ThyX</fullName>
        <shortName evidence="1">TS</shortName>
        <shortName evidence="1">TSase</shortName>
    </alternativeName>
</protein>
<feature type="binding site" evidence="1">
    <location>
        <position position="111"/>
    </location>
    <ligand>
        <name>FAD</name>
        <dbReference type="ChEBI" id="CHEBI:57692"/>
        <note>ligand shared between neighboring subunits</note>
    </ligand>
</feature>
<dbReference type="UniPathway" id="UPA00575"/>
<dbReference type="GO" id="GO:0032259">
    <property type="term" value="P:methylation"/>
    <property type="evidence" value="ECO:0007669"/>
    <property type="project" value="UniProtKB-KW"/>
</dbReference>
<comment type="pathway">
    <text evidence="1">Pyrimidine metabolism; dTTP biosynthesis.</text>
</comment>
<evidence type="ECO:0000256" key="1">
    <source>
        <dbReference type="HAMAP-Rule" id="MF_01408"/>
    </source>
</evidence>
<dbReference type="SUPFAM" id="SSF69796">
    <property type="entry name" value="Thymidylate synthase-complementing protein Thy1"/>
    <property type="match status" value="1"/>
</dbReference>
<dbReference type="Proteomes" id="UP000318509">
    <property type="component" value="Unassembled WGS sequence"/>
</dbReference>
<feature type="binding site" evidence="1">
    <location>
        <begin position="184"/>
        <end position="186"/>
    </location>
    <ligand>
        <name>FAD</name>
        <dbReference type="ChEBI" id="CHEBI:57692"/>
        <note>ligand shared between neighboring subunits</note>
    </ligand>
</feature>
<feature type="binding site" evidence="1">
    <location>
        <begin position="99"/>
        <end position="102"/>
    </location>
    <ligand>
        <name>dUMP</name>
        <dbReference type="ChEBI" id="CHEBI:246422"/>
        <note>ligand shared between dimeric partners</note>
    </ligand>
</feature>
<keyword evidence="1" id="KW-0545">Nucleotide biosynthesis</keyword>
<name>A0A537K785_9BACT</name>
<evidence type="ECO:0000313" key="3">
    <source>
        <dbReference type="Proteomes" id="UP000318509"/>
    </source>
</evidence>
<dbReference type="PANTHER" id="PTHR34934:SF1">
    <property type="entry name" value="FLAVIN-DEPENDENT THYMIDYLATE SYNTHASE"/>
    <property type="match status" value="1"/>
</dbReference>
<keyword evidence="1 2" id="KW-0489">Methyltransferase</keyword>
<dbReference type="AlphaFoldDB" id="A0A537K785"/>
<dbReference type="GO" id="GO:0050660">
    <property type="term" value="F:flavin adenine dinucleotide binding"/>
    <property type="evidence" value="ECO:0007669"/>
    <property type="project" value="UniProtKB-UniRule"/>
</dbReference>
<comment type="catalytic activity">
    <reaction evidence="1">
        <text>dUMP + (6R)-5,10-methylene-5,6,7,8-tetrahydrofolate + NADPH + H(+) = dTMP + (6S)-5,6,7,8-tetrahydrofolate + NADP(+)</text>
        <dbReference type="Rhea" id="RHEA:29043"/>
        <dbReference type="ChEBI" id="CHEBI:15378"/>
        <dbReference type="ChEBI" id="CHEBI:15636"/>
        <dbReference type="ChEBI" id="CHEBI:57453"/>
        <dbReference type="ChEBI" id="CHEBI:57783"/>
        <dbReference type="ChEBI" id="CHEBI:58349"/>
        <dbReference type="ChEBI" id="CHEBI:63528"/>
        <dbReference type="ChEBI" id="CHEBI:246422"/>
        <dbReference type="EC" id="2.1.1.148"/>
    </reaction>
</comment>
<dbReference type="PANTHER" id="PTHR34934">
    <property type="entry name" value="FLAVIN-DEPENDENT THYMIDYLATE SYNTHASE"/>
    <property type="match status" value="1"/>
</dbReference>
<feature type="binding site" evidence="1">
    <location>
        <position position="195"/>
    </location>
    <ligand>
        <name>dUMP</name>
        <dbReference type="ChEBI" id="CHEBI:246422"/>
        <note>ligand shared between dimeric partners</note>
    </ligand>
</feature>
<dbReference type="GO" id="GO:0006235">
    <property type="term" value="P:dTTP biosynthetic process"/>
    <property type="evidence" value="ECO:0007669"/>
    <property type="project" value="UniProtKB-UniRule"/>
</dbReference>
<keyword evidence="1 2" id="KW-0808">Transferase</keyword>
<dbReference type="GO" id="GO:0050797">
    <property type="term" value="F:thymidylate synthase (FAD) activity"/>
    <property type="evidence" value="ECO:0007669"/>
    <property type="project" value="UniProtKB-UniRule"/>
</dbReference>
<reference evidence="2 3" key="1">
    <citation type="journal article" date="2019" name="Nat. Microbiol.">
        <title>Mediterranean grassland soil C-N compound turnover is dependent on rainfall and depth, and is mediated by genomically divergent microorganisms.</title>
        <authorList>
            <person name="Diamond S."/>
            <person name="Andeer P.F."/>
            <person name="Li Z."/>
            <person name="Crits-Christoph A."/>
            <person name="Burstein D."/>
            <person name="Anantharaman K."/>
            <person name="Lane K.R."/>
            <person name="Thomas B.C."/>
            <person name="Pan C."/>
            <person name="Northen T.R."/>
            <person name="Banfield J.F."/>
        </authorList>
    </citation>
    <scope>NUCLEOTIDE SEQUENCE [LARGE SCALE GENOMIC DNA]</scope>
    <source>
        <strain evidence="2">NP_3</strain>
    </source>
</reference>
<feature type="binding site" evidence="1">
    <location>
        <position position="190"/>
    </location>
    <ligand>
        <name>FAD</name>
        <dbReference type="ChEBI" id="CHEBI:57692"/>
        <note>ligand shared between neighboring subunits</note>
    </ligand>
</feature>
<organism evidence="2 3">
    <name type="scientific">Candidatus Segetimicrobium genomatis</name>
    <dbReference type="NCBI Taxonomy" id="2569760"/>
    <lineage>
        <taxon>Bacteria</taxon>
        <taxon>Bacillati</taxon>
        <taxon>Candidatus Sysuimicrobiota</taxon>
        <taxon>Candidatus Sysuimicrobiia</taxon>
        <taxon>Candidatus Sysuimicrobiales</taxon>
        <taxon>Candidatus Segetimicrobiaceae</taxon>
        <taxon>Candidatus Segetimicrobium</taxon>
    </lineage>
</organism>
<comment type="cofactor">
    <cofactor evidence="1">
        <name>FAD</name>
        <dbReference type="ChEBI" id="CHEBI:57692"/>
    </cofactor>
    <text evidence="1">Binds 4 FAD per tetramer. Each FAD binding site is formed by three monomers.</text>
</comment>
<comment type="similarity">
    <text evidence="1">Belongs to the thymidylate synthase ThyX family.</text>
</comment>
<dbReference type="GO" id="GO:0004799">
    <property type="term" value="F:thymidylate synthase activity"/>
    <property type="evidence" value="ECO:0007669"/>
    <property type="project" value="TreeGrafter"/>
</dbReference>
<keyword evidence="1" id="KW-0521">NADP</keyword>
<dbReference type="Gene3D" id="3.30.1360.170">
    <property type="match status" value="1"/>
</dbReference>